<dbReference type="PANTHER" id="PTHR18934">
    <property type="entry name" value="ATP-DEPENDENT RNA HELICASE"/>
    <property type="match status" value="1"/>
</dbReference>
<evidence type="ECO:0000256" key="6">
    <source>
        <dbReference type="ARBA" id="ARBA00022884"/>
    </source>
</evidence>
<feature type="domain" description="Helicase ATP-binding" evidence="10">
    <location>
        <begin position="186"/>
        <end position="390"/>
    </location>
</feature>
<dbReference type="InterPro" id="IPR014001">
    <property type="entry name" value="Helicase_ATP-bd"/>
</dbReference>
<dbReference type="EMBL" id="JBBNAG010000005">
    <property type="protein sequence ID" value="KAK9133937.1"/>
    <property type="molecule type" value="Genomic_DNA"/>
</dbReference>
<comment type="subcellular location">
    <subcellularLocation>
        <location evidence="1">Nucleus</location>
    </subcellularLocation>
</comment>
<name>A0AAP0JJD8_9MAGN</name>
<accession>A0AAP0JJD8</accession>
<comment type="caution">
    <text evidence="12">The sequence shown here is derived from an EMBL/GenBank/DDBJ whole genome shotgun (WGS) entry which is preliminary data.</text>
</comment>
<dbReference type="PROSITE" id="PS51194">
    <property type="entry name" value="HELICASE_CTER"/>
    <property type="match status" value="1"/>
</dbReference>
<dbReference type="InterPro" id="IPR001650">
    <property type="entry name" value="Helicase_C-like"/>
</dbReference>
<organism evidence="12 13">
    <name type="scientific">Stephania cephalantha</name>
    <dbReference type="NCBI Taxonomy" id="152367"/>
    <lineage>
        <taxon>Eukaryota</taxon>
        <taxon>Viridiplantae</taxon>
        <taxon>Streptophyta</taxon>
        <taxon>Embryophyta</taxon>
        <taxon>Tracheophyta</taxon>
        <taxon>Spermatophyta</taxon>
        <taxon>Magnoliopsida</taxon>
        <taxon>Ranunculales</taxon>
        <taxon>Menispermaceae</taxon>
        <taxon>Menispermoideae</taxon>
        <taxon>Cissampelideae</taxon>
        <taxon>Stephania</taxon>
    </lineage>
</organism>
<dbReference type="Gene3D" id="3.40.50.300">
    <property type="entry name" value="P-loop containing nucleotide triphosphate hydrolases"/>
    <property type="match status" value="2"/>
</dbReference>
<dbReference type="GO" id="GO:0004386">
    <property type="term" value="F:helicase activity"/>
    <property type="evidence" value="ECO:0007669"/>
    <property type="project" value="UniProtKB-KW"/>
</dbReference>
<sequence>MTRSGRKKGKQGNAAAAVNEASRIRIHQVLEDFRLRPDEVHTFEAGLNNIERAEVHKLCRKMGMSSKSSGRGDQRRVSVFKKAKKADACKEEKTPCLTFSYETKEVLYDLFSRFPPIDEEQPLTFNHDTVTGKGPNKKDSAFYRPSVDKVGIAKKVESYASKAQNLRQIMENRNKLPIASFKDTITSAVASHQVVLISGETGCGKTTQVPQMLLDYKWGMGETCKIVCTQPRRISAISVAERIAYERGENVGDNIGYKNRSSVLDLHVKSLSLLTDLTWKFLIRLETKGGKNSSIMFCTNGILLKLLVGSCASRTNSGTEKLTLKREFLQMTHIIVDEIHERDRFSDIMLAILRDILISYPNLRLILMSATIDAERFSEYFGGCPVIRVPGFTYPVKSFYLEDVLSILKSTEANNFDSSSSSDVGKDFELTEEYKASLDEAIDLAWSSEEFEPLLELVPSETSSQLCNYQHSLTGVSPLMVLAGKGRVGDVCMLLSLGADCHLRSKDGRTAIEWAEQENQGEIVAIIKDHVKTSLSNSDEKEELLEKYLARVNSEHIDVILVERLLRKICTDTNEGAILVFLPGWEDINKIRERLLSSPLFRNGAKFTIISLHSMVPSDEQKKVFRRPPPGSRKIILSTNIAETSVTIDDVIYVIDSGRMKEKNYDPYNNVSTLQSSWISKASAKQREGRAGRCQPGICYHLYSKSRAASLSEFQVPEIKRMPIEELCLQVKLLDPNSKIADFLQKTLDPPVSETIRNAVVVLQEIGALTLDEKLTGLGAKLGSLPVHPSTGKMLLFAILMNCLDPALTLACASDYRDPFILPIAPDERKRAVDAKAELASLCSGLSDHLIVVVAFDFWRRAKAKGQENKFCSQYYISSRTMDMLSKLRQQLQNDLMNAGFFEGNTSSCSLNSQDPGILHAVLLAGCYPMVGKFLTRSKNRKCPFVETASGAKVRLHPSSSNFKLSSNTLKGTPIVICDEVTRGDNGIYVRNCTIVGPYPLLLLATDMVVAPAKNSDEGSDEDGYASGSNEDEMLMESTSSGNQGERIMSSPDNTVSVVVDRWLTFELTALDVAQIYCLRERLHAALLFKVENPRKVLPPALGASVFAIACILSYDGLSGVPPPSKSVDSLTSMVKAAVINNATPGQQHQSQNSINQKGKDPNRSNISGLLRWLMNENSYLHDDRPGIKSSGTHPNNSSNCNVEPVVVPVGGDPSQKSKMDHLASSGNVSDAQRKRHSSKRKRGGVPQCQS</sequence>
<dbReference type="InterPro" id="IPR027417">
    <property type="entry name" value="P-loop_NTPase"/>
</dbReference>
<reference evidence="12 13" key="1">
    <citation type="submission" date="2024-01" db="EMBL/GenBank/DDBJ databases">
        <title>Genome assemblies of Stephania.</title>
        <authorList>
            <person name="Yang L."/>
        </authorList>
    </citation>
    <scope>NUCLEOTIDE SEQUENCE [LARGE SCALE GENOMIC DNA]</scope>
    <source>
        <strain evidence="12">JXDWG</strain>
        <tissue evidence="12">Leaf</tissue>
    </source>
</reference>
<feature type="region of interest" description="Disordered" evidence="8">
    <location>
        <begin position="1142"/>
        <end position="1166"/>
    </location>
</feature>
<dbReference type="GO" id="GO:0005634">
    <property type="term" value="C:nucleus"/>
    <property type="evidence" value="ECO:0007669"/>
    <property type="project" value="UniProtKB-SubCell"/>
</dbReference>
<dbReference type="GO" id="GO:0005524">
    <property type="term" value="F:ATP binding"/>
    <property type="evidence" value="ECO:0007669"/>
    <property type="project" value="UniProtKB-KW"/>
</dbReference>
<keyword evidence="2" id="KW-0547">Nucleotide-binding</keyword>
<dbReference type="InterPro" id="IPR036770">
    <property type="entry name" value="Ankyrin_rpt-contain_sf"/>
</dbReference>
<proteinExistence type="predicted"/>
<dbReference type="GO" id="GO:0016787">
    <property type="term" value="F:hydrolase activity"/>
    <property type="evidence" value="ECO:0007669"/>
    <property type="project" value="UniProtKB-KW"/>
</dbReference>
<evidence type="ECO:0008006" key="14">
    <source>
        <dbReference type="Google" id="ProtNLM"/>
    </source>
</evidence>
<dbReference type="SMART" id="SM00490">
    <property type="entry name" value="HELICc"/>
    <property type="match status" value="1"/>
</dbReference>
<dbReference type="FunFam" id="1.20.120.1080:FF:000011">
    <property type="entry name" value="DExH-box ATP-dependent RNA helicase DExH6"/>
    <property type="match status" value="1"/>
</dbReference>
<dbReference type="Pfam" id="PF00270">
    <property type="entry name" value="DEAD"/>
    <property type="match status" value="1"/>
</dbReference>
<evidence type="ECO:0000256" key="8">
    <source>
        <dbReference type="SAM" id="MobiDB-lite"/>
    </source>
</evidence>
<keyword evidence="4" id="KW-0347">Helicase</keyword>
<dbReference type="SMART" id="SM00847">
    <property type="entry name" value="HA2"/>
    <property type="match status" value="1"/>
</dbReference>
<dbReference type="InterPro" id="IPR001374">
    <property type="entry name" value="R3H_dom"/>
</dbReference>
<dbReference type="CDD" id="cd18791">
    <property type="entry name" value="SF2_C_RHA"/>
    <property type="match status" value="1"/>
</dbReference>
<evidence type="ECO:0000256" key="4">
    <source>
        <dbReference type="ARBA" id="ARBA00022806"/>
    </source>
</evidence>
<dbReference type="GO" id="GO:0003677">
    <property type="term" value="F:DNA binding"/>
    <property type="evidence" value="ECO:0007669"/>
    <property type="project" value="UniProtKB-ARBA"/>
</dbReference>
<keyword evidence="6" id="KW-0694">RNA-binding</keyword>
<keyword evidence="5" id="KW-0067">ATP-binding</keyword>
<evidence type="ECO:0000256" key="1">
    <source>
        <dbReference type="ARBA" id="ARBA00004123"/>
    </source>
</evidence>
<dbReference type="Pfam" id="PF21010">
    <property type="entry name" value="HA2_C"/>
    <property type="match status" value="1"/>
</dbReference>
<dbReference type="PANTHER" id="PTHR18934:SF213">
    <property type="entry name" value="3'-5' RNA HELICASE YTHDC2"/>
    <property type="match status" value="1"/>
</dbReference>
<dbReference type="GO" id="GO:0003723">
    <property type="term" value="F:RNA binding"/>
    <property type="evidence" value="ECO:0007669"/>
    <property type="project" value="UniProtKB-KW"/>
</dbReference>
<dbReference type="SUPFAM" id="SSF48403">
    <property type="entry name" value="Ankyrin repeat"/>
    <property type="match status" value="1"/>
</dbReference>
<evidence type="ECO:0000256" key="7">
    <source>
        <dbReference type="ARBA" id="ARBA00023242"/>
    </source>
</evidence>
<gene>
    <name evidence="12" type="ORF">Scep_013465</name>
</gene>
<feature type="compositionally biased region" description="Low complexity" evidence="8">
    <location>
        <begin position="1195"/>
        <end position="1215"/>
    </location>
</feature>
<evidence type="ECO:0000256" key="5">
    <source>
        <dbReference type="ARBA" id="ARBA00022840"/>
    </source>
</evidence>
<dbReference type="SUPFAM" id="SSF82708">
    <property type="entry name" value="R3H domain"/>
    <property type="match status" value="1"/>
</dbReference>
<dbReference type="Gene3D" id="1.25.40.20">
    <property type="entry name" value="Ankyrin repeat-containing domain"/>
    <property type="match status" value="1"/>
</dbReference>
<evidence type="ECO:0000313" key="13">
    <source>
        <dbReference type="Proteomes" id="UP001419268"/>
    </source>
</evidence>
<dbReference type="Gene3D" id="1.20.120.1080">
    <property type="match status" value="1"/>
</dbReference>
<dbReference type="Proteomes" id="UP001419268">
    <property type="component" value="Unassembled WGS sequence"/>
</dbReference>
<dbReference type="SMART" id="SM00393">
    <property type="entry name" value="R3H"/>
    <property type="match status" value="1"/>
</dbReference>
<dbReference type="AlphaFoldDB" id="A0AAP0JJD8"/>
<dbReference type="InterPro" id="IPR011709">
    <property type="entry name" value="DEAD-box_helicase_OB_fold"/>
</dbReference>
<feature type="compositionally biased region" description="Basic residues" evidence="8">
    <location>
        <begin position="1234"/>
        <end position="1244"/>
    </location>
</feature>
<feature type="compositionally biased region" description="Polar residues" evidence="8">
    <location>
        <begin position="1142"/>
        <end position="1157"/>
    </location>
</feature>
<feature type="domain" description="R3H" evidence="9">
    <location>
        <begin position="20"/>
        <end position="83"/>
    </location>
</feature>
<evidence type="ECO:0000256" key="2">
    <source>
        <dbReference type="ARBA" id="ARBA00022741"/>
    </source>
</evidence>
<dbReference type="InterPro" id="IPR007502">
    <property type="entry name" value="Helicase-assoc_dom"/>
</dbReference>
<keyword evidence="7" id="KW-0539">Nucleus</keyword>
<dbReference type="Pfam" id="PF00271">
    <property type="entry name" value="Helicase_C"/>
    <property type="match status" value="1"/>
</dbReference>
<evidence type="ECO:0000259" key="11">
    <source>
        <dbReference type="PROSITE" id="PS51194"/>
    </source>
</evidence>
<dbReference type="Pfam" id="PF01424">
    <property type="entry name" value="R3H"/>
    <property type="match status" value="1"/>
</dbReference>
<feature type="domain" description="Helicase C-terminal" evidence="11">
    <location>
        <begin position="561"/>
        <end position="735"/>
    </location>
</feature>
<dbReference type="SUPFAM" id="SSF52540">
    <property type="entry name" value="P-loop containing nucleoside triphosphate hydrolases"/>
    <property type="match status" value="2"/>
</dbReference>
<dbReference type="InterPro" id="IPR036867">
    <property type="entry name" value="R3H_dom_sf"/>
</dbReference>
<evidence type="ECO:0000256" key="3">
    <source>
        <dbReference type="ARBA" id="ARBA00022801"/>
    </source>
</evidence>
<evidence type="ECO:0000259" key="10">
    <source>
        <dbReference type="PROSITE" id="PS51192"/>
    </source>
</evidence>
<protein>
    <recommendedName>
        <fullName evidence="14">RNA helicase</fullName>
    </recommendedName>
</protein>
<dbReference type="FunFam" id="3.40.50.300:FF:000860">
    <property type="entry name" value="DExH-box ATP-dependent RNA helicase DExH6"/>
    <property type="match status" value="1"/>
</dbReference>
<evidence type="ECO:0000313" key="12">
    <source>
        <dbReference type="EMBL" id="KAK9133937.1"/>
    </source>
</evidence>
<dbReference type="FunFam" id="3.30.1370.50:FF:000002">
    <property type="entry name" value="Immunoglobulin mu DNA-binding protein 2"/>
    <property type="match status" value="1"/>
</dbReference>
<dbReference type="PROSITE" id="PS51192">
    <property type="entry name" value="HELICASE_ATP_BIND_1"/>
    <property type="match status" value="1"/>
</dbReference>
<dbReference type="Pfam" id="PF07717">
    <property type="entry name" value="OB_NTP_bind"/>
    <property type="match status" value="1"/>
</dbReference>
<keyword evidence="13" id="KW-1185">Reference proteome</keyword>
<dbReference type="InterPro" id="IPR011545">
    <property type="entry name" value="DEAD/DEAH_box_helicase_dom"/>
</dbReference>
<feature type="region of interest" description="Disordered" evidence="8">
    <location>
        <begin position="1014"/>
        <end position="1050"/>
    </location>
</feature>
<dbReference type="SMART" id="SM00487">
    <property type="entry name" value="DEXDc"/>
    <property type="match status" value="1"/>
</dbReference>
<feature type="region of interest" description="Disordered" evidence="8">
    <location>
        <begin position="1184"/>
        <end position="1251"/>
    </location>
</feature>
<feature type="compositionally biased region" description="Acidic residues" evidence="8">
    <location>
        <begin position="1018"/>
        <end position="1035"/>
    </location>
</feature>
<keyword evidence="3" id="KW-0378">Hydrolase</keyword>
<dbReference type="CDD" id="cd17917">
    <property type="entry name" value="DEXHc_RHA-like"/>
    <property type="match status" value="1"/>
</dbReference>
<evidence type="ECO:0000259" key="9">
    <source>
        <dbReference type="PROSITE" id="PS51061"/>
    </source>
</evidence>
<dbReference type="PROSITE" id="PS51061">
    <property type="entry name" value="R3H"/>
    <property type="match status" value="1"/>
</dbReference>
<dbReference type="Gene3D" id="3.30.1370.50">
    <property type="entry name" value="R3H-like domain"/>
    <property type="match status" value="1"/>
</dbReference>